<keyword evidence="4" id="KW-0934">Plastid</keyword>
<feature type="region of interest" description="Disordered" evidence="9">
    <location>
        <begin position="65"/>
        <end position="102"/>
    </location>
</feature>
<dbReference type="Pfam" id="PF11891">
    <property type="entry name" value="RETICULATA-like"/>
    <property type="match status" value="1"/>
</dbReference>
<dbReference type="GO" id="GO:0031969">
    <property type="term" value="C:chloroplast membrane"/>
    <property type="evidence" value="ECO:0007669"/>
    <property type="project" value="UniProtKB-SubCell"/>
</dbReference>
<evidence type="ECO:0000256" key="1">
    <source>
        <dbReference type="ARBA" id="ARBA00004508"/>
    </source>
</evidence>
<dbReference type="Proteomes" id="UP000593564">
    <property type="component" value="Unassembled WGS sequence"/>
</dbReference>
<evidence type="ECO:0000256" key="9">
    <source>
        <dbReference type="SAM" id="MobiDB-lite"/>
    </source>
</evidence>
<keyword evidence="8" id="KW-0472">Membrane</keyword>
<reference evidence="11" key="1">
    <citation type="journal article" date="2020" name="Nat. Commun.">
        <title>Genome assembly of wild tea tree DASZ reveals pedigree and selection history of tea varieties.</title>
        <authorList>
            <person name="Zhang W."/>
            <person name="Zhang Y."/>
            <person name="Qiu H."/>
            <person name="Guo Y."/>
            <person name="Wan H."/>
            <person name="Zhang X."/>
            <person name="Scossa F."/>
            <person name="Alseekh S."/>
            <person name="Zhang Q."/>
            <person name="Wang P."/>
            <person name="Xu L."/>
            <person name="Schmidt M.H."/>
            <person name="Jia X."/>
            <person name="Li D."/>
            <person name="Zhu A."/>
            <person name="Guo F."/>
            <person name="Chen W."/>
            <person name="Ni D."/>
            <person name="Usadel B."/>
            <person name="Fernie A.R."/>
            <person name="Wen W."/>
        </authorList>
    </citation>
    <scope>NUCLEOTIDE SEQUENCE [LARGE SCALE GENOMIC DNA]</scope>
    <source>
        <strain evidence="11">cv. G240</strain>
    </source>
</reference>
<evidence type="ECO:0000256" key="3">
    <source>
        <dbReference type="ARBA" id="ARBA00022528"/>
    </source>
</evidence>
<keyword evidence="7" id="KW-1133">Transmembrane helix</keyword>
<evidence type="ECO:0000256" key="5">
    <source>
        <dbReference type="ARBA" id="ARBA00022692"/>
    </source>
</evidence>
<name>A0A7J7GCW4_CAMSI</name>
<keyword evidence="11" id="KW-1185">Reference proteome</keyword>
<gene>
    <name evidence="10" type="ORF">HYC85_024730</name>
</gene>
<evidence type="ECO:0000256" key="4">
    <source>
        <dbReference type="ARBA" id="ARBA00022640"/>
    </source>
</evidence>
<evidence type="ECO:0000313" key="11">
    <source>
        <dbReference type="Proteomes" id="UP000593564"/>
    </source>
</evidence>
<reference evidence="10 11" key="2">
    <citation type="submission" date="2020-07" db="EMBL/GenBank/DDBJ databases">
        <title>Genome assembly of wild tea tree DASZ reveals pedigree and selection history of tea varieties.</title>
        <authorList>
            <person name="Zhang W."/>
        </authorList>
    </citation>
    <scope>NUCLEOTIDE SEQUENCE [LARGE SCALE GENOMIC DNA]</scope>
    <source>
        <strain evidence="11">cv. G240</strain>
        <tissue evidence="10">Leaf</tissue>
    </source>
</reference>
<keyword evidence="6" id="KW-0809">Transit peptide</keyword>
<dbReference type="InterPro" id="IPR021825">
    <property type="entry name" value="RETICULATA-related"/>
</dbReference>
<keyword evidence="5" id="KW-0812">Transmembrane</keyword>
<keyword evidence="3" id="KW-0150">Chloroplast</keyword>
<protein>
    <submittedName>
        <fullName evidence="10">Uncharacterized protein</fullName>
    </submittedName>
</protein>
<evidence type="ECO:0000313" key="10">
    <source>
        <dbReference type="EMBL" id="KAF5937224.1"/>
    </source>
</evidence>
<evidence type="ECO:0000256" key="8">
    <source>
        <dbReference type="ARBA" id="ARBA00023136"/>
    </source>
</evidence>
<dbReference type="PANTHER" id="PTHR31620:SF14">
    <property type="entry name" value="PROTEIN RETICULATA-RELATED 4, CHLOROPLASTIC"/>
    <property type="match status" value="1"/>
</dbReference>
<accession>A0A7J7GCW4</accession>
<dbReference type="PANTHER" id="PTHR31620">
    <property type="entry name" value="PROTEIN RETICULATA-RELATED 2, CHLOROPLASTIC-RELATED"/>
    <property type="match status" value="1"/>
</dbReference>
<comment type="subcellular location">
    <subcellularLocation>
        <location evidence="1">Plastid</location>
        <location evidence="1">Chloroplast membrane</location>
        <topology evidence="1">Multi-pass membrane protein</topology>
    </subcellularLocation>
</comment>
<evidence type="ECO:0000256" key="6">
    <source>
        <dbReference type="ARBA" id="ARBA00022946"/>
    </source>
</evidence>
<evidence type="ECO:0000256" key="7">
    <source>
        <dbReference type="ARBA" id="ARBA00022989"/>
    </source>
</evidence>
<proteinExistence type="inferred from homology"/>
<feature type="compositionally biased region" description="Gly residues" evidence="9">
    <location>
        <begin position="67"/>
        <end position="83"/>
    </location>
</feature>
<evidence type="ECO:0000256" key="2">
    <source>
        <dbReference type="ARBA" id="ARBA00010793"/>
    </source>
</evidence>
<sequence>MSIASTLKPYNHYLRFANLNLNRSSQPQSPTPYTFSFRSSSSSAAAVATTTITCRPNRRRKVLVFSGGDGIGGGNGRSSGGRGGGDDDGEGEREGKGKGFGGNREEAFLALAEIGRSLDSLPKDLAAAIESGRIPGSIVLKYFELEKSPFLRWLLQFGGFKERLLADDLFLFKVFMECGVGLFTKTAAEYQKRKENFFKELEFVFADVVMAIIADFMLVYLPAPTVSLRPPININAGALAKFFYNCPENAFQVALTGTSYSFAQRIGAIARNGAKLFAVGTTSSLVGTVVTNALINAKKAVDKSSADEVENVPVLATSVGYGVYMAISSNLRYVLAPSFLSSLSLLSTI</sequence>
<dbReference type="AlphaFoldDB" id="A0A7J7GCW4"/>
<dbReference type="EMBL" id="JACBKZ010000012">
    <property type="protein sequence ID" value="KAF5937224.1"/>
    <property type="molecule type" value="Genomic_DNA"/>
</dbReference>
<organism evidence="10 11">
    <name type="scientific">Camellia sinensis</name>
    <name type="common">Tea plant</name>
    <name type="synonym">Thea sinensis</name>
    <dbReference type="NCBI Taxonomy" id="4442"/>
    <lineage>
        <taxon>Eukaryota</taxon>
        <taxon>Viridiplantae</taxon>
        <taxon>Streptophyta</taxon>
        <taxon>Embryophyta</taxon>
        <taxon>Tracheophyta</taxon>
        <taxon>Spermatophyta</taxon>
        <taxon>Magnoliopsida</taxon>
        <taxon>eudicotyledons</taxon>
        <taxon>Gunneridae</taxon>
        <taxon>Pentapetalae</taxon>
        <taxon>asterids</taxon>
        <taxon>Ericales</taxon>
        <taxon>Theaceae</taxon>
        <taxon>Camellia</taxon>
    </lineage>
</organism>
<comment type="similarity">
    <text evidence="2">Belongs to the RETICULATA family.</text>
</comment>
<feature type="compositionally biased region" description="Basic and acidic residues" evidence="9">
    <location>
        <begin position="92"/>
        <end position="102"/>
    </location>
</feature>
<comment type="caution">
    <text evidence="10">The sequence shown here is derived from an EMBL/GenBank/DDBJ whole genome shotgun (WGS) entry which is preliminary data.</text>
</comment>